<protein>
    <recommendedName>
        <fullName evidence="6">Phosphoribosylformylglycinamidine synthase subunit PurS</fullName>
        <shortName evidence="6">FGAM synthase</shortName>
        <ecNumber evidence="6">6.3.5.3</ecNumber>
    </recommendedName>
    <alternativeName>
        <fullName evidence="6">Formylglycinamide ribonucleotide amidotransferase subunit III</fullName>
        <shortName evidence="6">FGAR amidotransferase III</shortName>
        <shortName evidence="6">FGAR-AT III</shortName>
    </alternativeName>
    <alternativeName>
        <fullName evidence="6">Phosphoribosylformylglycinamidine synthase subunit III</fullName>
    </alternativeName>
</protein>
<evidence type="ECO:0000313" key="7">
    <source>
        <dbReference type="EMBL" id="MCE5172876.1"/>
    </source>
</evidence>
<evidence type="ECO:0000313" key="8">
    <source>
        <dbReference type="Proteomes" id="UP001199916"/>
    </source>
</evidence>
<organism evidence="7 8">
    <name type="scientific">Paenibacillus profundus</name>
    <dbReference type="NCBI Taxonomy" id="1173085"/>
    <lineage>
        <taxon>Bacteria</taxon>
        <taxon>Bacillati</taxon>
        <taxon>Bacillota</taxon>
        <taxon>Bacilli</taxon>
        <taxon>Bacillales</taxon>
        <taxon>Paenibacillaceae</taxon>
        <taxon>Paenibacillus</taxon>
    </lineage>
</organism>
<evidence type="ECO:0000256" key="1">
    <source>
        <dbReference type="ARBA" id="ARBA00022490"/>
    </source>
</evidence>
<keyword evidence="5 6" id="KW-0067">ATP-binding</keyword>
<evidence type="ECO:0000256" key="5">
    <source>
        <dbReference type="ARBA" id="ARBA00022840"/>
    </source>
</evidence>
<dbReference type="NCBIfam" id="TIGR00302">
    <property type="entry name" value="phosphoribosylformylglycinamidine synthase subunit PurS"/>
    <property type="match status" value="1"/>
</dbReference>
<dbReference type="Proteomes" id="UP001199916">
    <property type="component" value="Unassembled WGS sequence"/>
</dbReference>
<comment type="caution">
    <text evidence="7">The sequence shown here is derived from an EMBL/GenBank/DDBJ whole genome shotgun (WGS) entry which is preliminary data.</text>
</comment>
<keyword evidence="4 6" id="KW-0658">Purine biosynthesis</keyword>
<keyword evidence="1 6" id="KW-0963">Cytoplasm</keyword>
<gene>
    <name evidence="6 7" type="primary">purS</name>
    <name evidence="7" type="ORF">LQV63_26785</name>
</gene>
<comment type="similarity">
    <text evidence="6">Belongs to the PurS family.</text>
</comment>
<dbReference type="InterPro" id="IPR003850">
    <property type="entry name" value="PurS"/>
</dbReference>
<keyword evidence="2 6" id="KW-0436">Ligase</keyword>
<evidence type="ECO:0000256" key="2">
    <source>
        <dbReference type="ARBA" id="ARBA00022598"/>
    </source>
</evidence>
<dbReference type="NCBIfam" id="NF004630">
    <property type="entry name" value="PRK05974.1"/>
    <property type="match status" value="1"/>
</dbReference>
<proteinExistence type="inferred from homology"/>
<name>A0ABS8YM11_9BACL</name>
<evidence type="ECO:0000256" key="4">
    <source>
        <dbReference type="ARBA" id="ARBA00022755"/>
    </source>
</evidence>
<dbReference type="GO" id="GO:0004642">
    <property type="term" value="F:phosphoribosylformylglycinamidine synthase activity"/>
    <property type="evidence" value="ECO:0007669"/>
    <property type="project" value="UniProtKB-EC"/>
</dbReference>
<dbReference type="PANTHER" id="PTHR34696:SF1">
    <property type="entry name" value="PHOSPHORIBOSYLFORMYLGLYCINAMIDINE SYNTHASE SUBUNIT PURS"/>
    <property type="match status" value="1"/>
</dbReference>
<keyword evidence="8" id="KW-1185">Reference proteome</keyword>
<evidence type="ECO:0000256" key="3">
    <source>
        <dbReference type="ARBA" id="ARBA00022741"/>
    </source>
</evidence>
<comment type="subcellular location">
    <subcellularLocation>
        <location evidence="6">Cytoplasm</location>
    </subcellularLocation>
</comment>
<dbReference type="SUPFAM" id="SSF82697">
    <property type="entry name" value="PurS-like"/>
    <property type="match status" value="1"/>
</dbReference>
<comment type="catalytic activity">
    <reaction evidence="6">
        <text>N(2)-formyl-N(1)-(5-phospho-beta-D-ribosyl)glycinamide + L-glutamine + ATP + H2O = 2-formamido-N(1)-(5-O-phospho-beta-D-ribosyl)acetamidine + L-glutamate + ADP + phosphate + H(+)</text>
        <dbReference type="Rhea" id="RHEA:17129"/>
        <dbReference type="ChEBI" id="CHEBI:15377"/>
        <dbReference type="ChEBI" id="CHEBI:15378"/>
        <dbReference type="ChEBI" id="CHEBI:29985"/>
        <dbReference type="ChEBI" id="CHEBI:30616"/>
        <dbReference type="ChEBI" id="CHEBI:43474"/>
        <dbReference type="ChEBI" id="CHEBI:58359"/>
        <dbReference type="ChEBI" id="CHEBI:147286"/>
        <dbReference type="ChEBI" id="CHEBI:147287"/>
        <dbReference type="ChEBI" id="CHEBI:456216"/>
        <dbReference type="EC" id="6.3.5.3"/>
    </reaction>
</comment>
<sequence length="81" mass="9225">MFKVKVYVTTKANVLDPQGTAVQQALHTMGYGDVEEVRIGKYLELTIDTEDRAQAEADVEKMCKQLLANPVVEDYRYELED</sequence>
<reference evidence="7 8" key="1">
    <citation type="submission" date="2021-11" db="EMBL/GenBank/DDBJ databases">
        <title>Draft genome sequence of Paenibacillus profundus YoMME, a new Gram-positive bacteria with exoelectrogenic properties.</title>
        <authorList>
            <person name="Hubenova Y."/>
            <person name="Hubenova E."/>
            <person name="Manasiev Y."/>
            <person name="Peykov S."/>
            <person name="Mitov M."/>
        </authorList>
    </citation>
    <scope>NUCLEOTIDE SEQUENCE [LARGE SCALE GENOMIC DNA]</scope>
    <source>
        <strain evidence="7 8">YoMME</strain>
    </source>
</reference>
<comment type="subunit">
    <text evidence="6">Part of the FGAM synthase complex composed of 1 PurL, 1 PurQ and 2 PurS subunits.</text>
</comment>
<accession>A0ABS8YM11</accession>
<evidence type="ECO:0000256" key="6">
    <source>
        <dbReference type="HAMAP-Rule" id="MF_01926"/>
    </source>
</evidence>
<dbReference type="PANTHER" id="PTHR34696">
    <property type="entry name" value="PHOSPHORIBOSYLFORMYLGLYCINAMIDINE SYNTHASE SUBUNIT PURS"/>
    <property type="match status" value="1"/>
</dbReference>
<dbReference type="EMBL" id="JAJNBZ010000036">
    <property type="protein sequence ID" value="MCE5172876.1"/>
    <property type="molecule type" value="Genomic_DNA"/>
</dbReference>
<dbReference type="Gene3D" id="3.30.1280.10">
    <property type="entry name" value="Phosphoribosylformylglycinamidine synthase subunit PurS"/>
    <property type="match status" value="1"/>
</dbReference>
<keyword evidence="3 6" id="KW-0547">Nucleotide-binding</keyword>
<comment type="pathway">
    <text evidence="6">Purine metabolism; IMP biosynthesis via de novo pathway; 5-amino-1-(5-phospho-D-ribosyl)imidazole from N(2)-formyl-N(1)-(5-phospho-D-ribosyl)glycinamide: step 1/2.</text>
</comment>
<dbReference type="InterPro" id="IPR036604">
    <property type="entry name" value="PurS-like_sf"/>
</dbReference>
<dbReference type="RefSeq" id="WP_019418990.1">
    <property type="nucleotide sequence ID" value="NZ_JAJNBZ010000036.1"/>
</dbReference>
<dbReference type="EC" id="6.3.5.3" evidence="6"/>
<comment type="function">
    <text evidence="6">Part of the phosphoribosylformylglycinamidine synthase complex involved in the purines biosynthetic pathway. Catalyzes the ATP-dependent conversion of formylglycinamide ribonucleotide (FGAR) and glutamine to yield formylglycinamidine ribonucleotide (FGAM) and glutamate. The FGAM synthase complex is composed of three subunits. PurQ produces an ammonia molecule by converting glutamine to glutamate. PurL transfers the ammonia molecule to FGAR to form FGAM in an ATP-dependent manner. PurS interacts with PurQ and PurL and is thought to assist in the transfer of the ammonia molecule from PurQ to PurL.</text>
</comment>
<dbReference type="HAMAP" id="MF_01926">
    <property type="entry name" value="PurS"/>
    <property type="match status" value="1"/>
</dbReference>
<dbReference type="Pfam" id="PF02700">
    <property type="entry name" value="PurS"/>
    <property type="match status" value="1"/>
</dbReference>